<keyword evidence="1" id="KW-0812">Transmembrane</keyword>
<dbReference type="Proteomes" id="UP000283634">
    <property type="component" value="Unassembled WGS sequence"/>
</dbReference>
<keyword evidence="1" id="KW-0472">Membrane</keyword>
<dbReference type="Pfam" id="PF00561">
    <property type="entry name" value="Abhydrolase_1"/>
    <property type="match status" value="1"/>
</dbReference>
<dbReference type="EMBL" id="MKGL01000069">
    <property type="protein sequence ID" value="RNF08286.1"/>
    <property type="molecule type" value="Genomic_DNA"/>
</dbReference>
<feature type="domain" description="AB hydrolase-1" evidence="2">
    <location>
        <begin position="55"/>
        <end position="374"/>
    </location>
</feature>
<dbReference type="GO" id="GO:0016787">
    <property type="term" value="F:hydrolase activity"/>
    <property type="evidence" value="ECO:0007669"/>
    <property type="project" value="UniProtKB-KW"/>
</dbReference>
<proteinExistence type="predicted"/>
<dbReference type="RefSeq" id="XP_029240310.1">
    <property type="nucleotide sequence ID" value="XM_029379783.1"/>
</dbReference>
<evidence type="ECO:0000259" key="2">
    <source>
        <dbReference type="Pfam" id="PF00561"/>
    </source>
</evidence>
<keyword evidence="4" id="KW-1185">Reference proteome</keyword>
<dbReference type="InterPro" id="IPR000073">
    <property type="entry name" value="AB_hydrolase_1"/>
</dbReference>
<organism evidence="3 4">
    <name type="scientific">Trypanosoma rangeli</name>
    <dbReference type="NCBI Taxonomy" id="5698"/>
    <lineage>
        <taxon>Eukaryota</taxon>
        <taxon>Discoba</taxon>
        <taxon>Euglenozoa</taxon>
        <taxon>Kinetoplastea</taxon>
        <taxon>Metakinetoplastina</taxon>
        <taxon>Trypanosomatida</taxon>
        <taxon>Trypanosomatidae</taxon>
        <taxon>Trypanosoma</taxon>
        <taxon>Herpetosoma</taxon>
    </lineage>
</organism>
<dbReference type="AlphaFoldDB" id="A0A3S5IRR1"/>
<comment type="caution">
    <text evidence="3">The sequence shown here is derived from an EMBL/GenBank/DDBJ whole genome shotgun (WGS) entry which is preliminary data.</text>
</comment>
<dbReference type="GeneID" id="40326725"/>
<dbReference type="Gene3D" id="3.40.50.1820">
    <property type="entry name" value="alpha/beta hydrolase"/>
    <property type="match status" value="1"/>
</dbReference>
<dbReference type="OMA" id="RLCYNTF"/>
<keyword evidence="3" id="KW-0378">Hydrolase</keyword>
<feature type="transmembrane region" description="Helical" evidence="1">
    <location>
        <begin position="51"/>
        <end position="69"/>
    </location>
</feature>
<dbReference type="PANTHER" id="PTHR43433">
    <property type="entry name" value="HYDROLASE, ALPHA/BETA FOLD FAMILY PROTEIN"/>
    <property type="match status" value="1"/>
</dbReference>
<dbReference type="InterPro" id="IPR050471">
    <property type="entry name" value="AB_hydrolase"/>
</dbReference>
<protein>
    <submittedName>
        <fullName evidence="3">Hydrolase-like protein</fullName>
    </submittedName>
</protein>
<dbReference type="OrthoDB" id="8119704at2759"/>
<dbReference type="SUPFAM" id="SSF53474">
    <property type="entry name" value="alpha/beta-Hydrolases"/>
    <property type="match status" value="1"/>
</dbReference>
<evidence type="ECO:0000256" key="1">
    <source>
        <dbReference type="SAM" id="Phobius"/>
    </source>
</evidence>
<evidence type="ECO:0000313" key="4">
    <source>
        <dbReference type="Proteomes" id="UP000283634"/>
    </source>
</evidence>
<name>A0A3S5IRR1_TRYRA</name>
<evidence type="ECO:0000313" key="3">
    <source>
        <dbReference type="EMBL" id="RNF08286.1"/>
    </source>
</evidence>
<reference evidence="3 4" key="1">
    <citation type="journal article" date="2018" name="BMC Genomics">
        <title>Genomic comparison of Trypanosoma conorhini and Trypanosoma rangeli to Trypanosoma cruzi strains of high and low virulence.</title>
        <authorList>
            <person name="Bradwell K.R."/>
            <person name="Koparde V.N."/>
            <person name="Matveyev A.V."/>
            <person name="Serrano M.G."/>
            <person name="Alves J.M."/>
            <person name="Parikh H."/>
            <person name="Huang B."/>
            <person name="Lee V."/>
            <person name="Espinosa-Alvarez O."/>
            <person name="Ortiz P.A."/>
            <person name="Costa-Martins A.G."/>
            <person name="Teixeira M.M."/>
            <person name="Buck G.A."/>
        </authorList>
    </citation>
    <scope>NUCLEOTIDE SEQUENCE [LARGE SCALE GENOMIC DNA]</scope>
    <source>
        <strain evidence="3 4">AM80</strain>
    </source>
</reference>
<dbReference type="PANTHER" id="PTHR43433:SF5">
    <property type="entry name" value="AB HYDROLASE-1 DOMAIN-CONTAINING PROTEIN"/>
    <property type="match status" value="1"/>
</dbReference>
<sequence>MQEEMMLNNTSTVLSHDRYSRFGESFADVGVCRSTGIRIQLCYQTFGRRDAVGGVVLLIMGIASPLLLWDTKFCECLASRGYYVIRFDNRDTGRSTFLTGRRVLPAKLSTTFVEDEMEVWDTHYDAASSQCGLGSLVDSALLYPRLAFASLVPGRHNLLRGVYTLEDMARDSVGLLDALHISKTHIVGMCMGGMIAQVMAVYHPTRVESLSLISTHSGSPQARWPALREALALASFITYATRKGFAVPLSLRGKNGRSMPSPKEIEELAHALVNLIERFASGSGASFPIDRAACLIQMRRMLRRSSDFSGALRQYVALLNAQDRLEGLRHVCVPTVILHGTADPIVPYFNGEELAALIPHAKLVSVTGLGHVLHPALRGRIVDALTTNMRQSRRGEQDPVTASKL</sequence>
<keyword evidence="1" id="KW-1133">Transmembrane helix</keyword>
<dbReference type="InterPro" id="IPR029058">
    <property type="entry name" value="AB_hydrolase_fold"/>
</dbReference>
<dbReference type="VEuPathDB" id="TriTrypDB:TRSC58_06713"/>
<gene>
    <name evidence="3" type="ORF">TraAM80_02792</name>
</gene>
<accession>A0A3S5IRR1</accession>